<dbReference type="InterPro" id="IPR043151">
    <property type="entry name" value="BAH_sf"/>
</dbReference>
<dbReference type="Gene3D" id="3.40.50.150">
    <property type="entry name" value="Vaccinia Virus protein VP39"/>
    <property type="match status" value="1"/>
</dbReference>
<feature type="domain" description="BAH" evidence="1">
    <location>
        <begin position="329"/>
        <end position="453"/>
    </location>
</feature>
<dbReference type="HOGENOM" id="CLU_515939_0_0_1"/>
<dbReference type="InterPro" id="IPR029063">
    <property type="entry name" value="SAM-dependent_MTases_sf"/>
</dbReference>
<dbReference type="GO" id="GO:0003677">
    <property type="term" value="F:DNA binding"/>
    <property type="evidence" value="ECO:0007669"/>
    <property type="project" value="TreeGrafter"/>
</dbReference>
<dbReference type="GO" id="GO:0005634">
    <property type="term" value="C:nucleus"/>
    <property type="evidence" value="ECO:0007669"/>
    <property type="project" value="TreeGrafter"/>
</dbReference>
<dbReference type="SUPFAM" id="SSF53335">
    <property type="entry name" value="S-adenosyl-L-methionine-dependent methyltransferases"/>
    <property type="match status" value="1"/>
</dbReference>
<proteinExistence type="predicted"/>
<dbReference type="EMBL" id="CCBP010000122">
    <property type="protein sequence ID" value="CDO73636.1"/>
    <property type="molecule type" value="Genomic_DNA"/>
</dbReference>
<dbReference type="GO" id="GO:0003886">
    <property type="term" value="F:DNA (cytosine-5-)-methyltransferase activity"/>
    <property type="evidence" value="ECO:0007669"/>
    <property type="project" value="TreeGrafter"/>
</dbReference>
<feature type="domain" description="BAH" evidence="1">
    <location>
        <begin position="142"/>
        <end position="284"/>
    </location>
</feature>
<evidence type="ECO:0000313" key="2">
    <source>
        <dbReference type="EMBL" id="CDO73636.1"/>
    </source>
</evidence>
<dbReference type="InterPro" id="IPR050390">
    <property type="entry name" value="C5-Methyltransferase"/>
</dbReference>
<evidence type="ECO:0000313" key="3">
    <source>
        <dbReference type="Proteomes" id="UP000029665"/>
    </source>
</evidence>
<dbReference type="Pfam" id="PF01426">
    <property type="entry name" value="BAH"/>
    <property type="match status" value="1"/>
</dbReference>
<dbReference type="AlphaFoldDB" id="A0A060SHF1"/>
<dbReference type="OrthoDB" id="5376140at2759"/>
<dbReference type="PROSITE" id="PS51038">
    <property type="entry name" value="BAH"/>
    <property type="match status" value="2"/>
</dbReference>
<dbReference type="PANTHER" id="PTHR10629:SF52">
    <property type="entry name" value="DNA (CYTOSINE-5)-METHYLTRANSFERASE 1"/>
    <property type="match status" value="1"/>
</dbReference>
<dbReference type="SMART" id="SM00439">
    <property type="entry name" value="BAH"/>
    <property type="match status" value="2"/>
</dbReference>
<evidence type="ECO:0000259" key="1">
    <source>
        <dbReference type="PROSITE" id="PS51038"/>
    </source>
</evidence>
<protein>
    <recommendedName>
        <fullName evidence="1">BAH domain-containing protein</fullName>
    </recommendedName>
</protein>
<dbReference type="OMA" id="SSHEARC"/>
<accession>A0A060SHF1</accession>
<dbReference type="GO" id="GO:0044027">
    <property type="term" value="P:negative regulation of gene expression via chromosomal CpG island methylation"/>
    <property type="evidence" value="ECO:0007669"/>
    <property type="project" value="TreeGrafter"/>
</dbReference>
<name>A0A060SHF1_PYCCI</name>
<reference evidence="2" key="1">
    <citation type="submission" date="2014-01" db="EMBL/GenBank/DDBJ databases">
        <title>The genome of the white-rot fungus Pycnoporus cinnabarinus: a basidiomycete model with a versatile arsenal for lignocellulosic biomass breakdown.</title>
        <authorList>
            <person name="Levasseur A."/>
            <person name="Lomascolo A."/>
            <person name="Ruiz-Duenas F.J."/>
            <person name="Uzan E."/>
            <person name="Piumi F."/>
            <person name="Kues U."/>
            <person name="Ram A.F.J."/>
            <person name="Murat C."/>
            <person name="Haon M."/>
            <person name="Benoit I."/>
            <person name="Arfi Y."/>
            <person name="Chevret D."/>
            <person name="Drula E."/>
            <person name="Kwon M.J."/>
            <person name="Gouret P."/>
            <person name="Lesage-Meessen L."/>
            <person name="Lombard V."/>
            <person name="Mariette J."/>
            <person name="Noirot C."/>
            <person name="Park J."/>
            <person name="Patyshakuliyeva A."/>
            <person name="Wieneger R.A.B."/>
            <person name="Wosten H.A.B."/>
            <person name="Martin F."/>
            <person name="Coutinho P.M."/>
            <person name="de Vries R."/>
            <person name="Martinez A.T."/>
            <person name="Klopp C."/>
            <person name="Pontarotti P."/>
            <person name="Henrissat B."/>
            <person name="Record E."/>
        </authorList>
    </citation>
    <scope>NUCLEOTIDE SEQUENCE [LARGE SCALE GENOMIC DNA]</scope>
    <source>
        <strain evidence="2">BRFM137</strain>
    </source>
</reference>
<keyword evidence="3" id="KW-1185">Reference proteome</keyword>
<gene>
    <name evidence="2" type="ORF">BN946_scf185014.g106</name>
</gene>
<organism evidence="2 3">
    <name type="scientific">Pycnoporus cinnabarinus</name>
    <name type="common">Cinnabar-red polypore</name>
    <name type="synonym">Trametes cinnabarina</name>
    <dbReference type="NCBI Taxonomy" id="5643"/>
    <lineage>
        <taxon>Eukaryota</taxon>
        <taxon>Fungi</taxon>
        <taxon>Dikarya</taxon>
        <taxon>Basidiomycota</taxon>
        <taxon>Agaricomycotina</taxon>
        <taxon>Agaricomycetes</taxon>
        <taxon>Polyporales</taxon>
        <taxon>Polyporaceae</taxon>
        <taxon>Trametes</taxon>
    </lineage>
</organism>
<dbReference type="STRING" id="5643.A0A060SHF1"/>
<dbReference type="GO" id="GO:0003682">
    <property type="term" value="F:chromatin binding"/>
    <property type="evidence" value="ECO:0007669"/>
    <property type="project" value="InterPro"/>
</dbReference>
<dbReference type="Proteomes" id="UP000029665">
    <property type="component" value="Unassembled WGS sequence"/>
</dbReference>
<dbReference type="Gene3D" id="2.30.30.490">
    <property type="match status" value="2"/>
</dbReference>
<dbReference type="PANTHER" id="PTHR10629">
    <property type="entry name" value="CYTOSINE-SPECIFIC METHYLTRANSFERASE"/>
    <property type="match status" value="1"/>
</dbReference>
<dbReference type="InterPro" id="IPR001025">
    <property type="entry name" value="BAH_dom"/>
</dbReference>
<sequence length="528" mass="59131">MKRYIDLSDIGPVRKARVGRDHPKWKMPTAEVYVEVPKNVARSSARGSPLTSFRDDSKQLRDPEKSVLQHKNATCVTPRVNAVTQKLFTQALRVAQLPADLVDVPLEVRKRRVHHTDPTSIEWDDTSMTIPNHYGRVVIDGERYSVGDIVIVEPGYDSDHRRARNASSHEARCHDNALADTKWFCQISYMFEVQGASHGRRKMFHARWLQHGSQTLLQEAAHSRGLFWLNACDDVPLECIFSHCNVCPWRSGEPAPLDDEAGDPNHFFIGPTWDSERVAFVKSSAAEDDCALRKCKVGKPCVSCGIAALEEEREEWRTLPDDTISCSGVVYHPHDFVYLHTPGQVIGLLAIVQILGFIPDESGAVSQVKIRHYGRYDTVAVKHSRDEGPIPRDNRRLFQTGVITAVPVKYITGKAYVAGLTSPWEKEAFVRDNDHFYCDLWSESLRPASLDELEVLSPKPGVLQCTICMSTAMEAMLERDRLFKMFGPLKGLELFAGAGGLSTGMEMSGIIQTKWAVEFSPAAARTFG</sequence>
<comment type="caution">
    <text evidence="2">The sequence shown here is derived from an EMBL/GenBank/DDBJ whole genome shotgun (WGS) entry which is preliminary data.</text>
</comment>